<keyword evidence="10" id="KW-0539">Nucleus</keyword>
<evidence type="ECO:0000256" key="1">
    <source>
        <dbReference type="ARBA" id="ARBA00004123"/>
    </source>
</evidence>
<evidence type="ECO:0000256" key="6">
    <source>
        <dbReference type="ARBA" id="ARBA00022490"/>
    </source>
</evidence>
<keyword evidence="9" id="KW-0677">Repeat</keyword>
<dbReference type="FunFam" id="2.130.10.10:FF:000400">
    <property type="entry name" value="Elongator acetyltransferase complex subunit 2"/>
    <property type="match status" value="1"/>
</dbReference>
<organism evidence="13 14">
    <name type="scientific">Phialemonium atrogriseum</name>
    <dbReference type="NCBI Taxonomy" id="1093897"/>
    <lineage>
        <taxon>Eukaryota</taxon>
        <taxon>Fungi</taxon>
        <taxon>Dikarya</taxon>
        <taxon>Ascomycota</taxon>
        <taxon>Pezizomycotina</taxon>
        <taxon>Sordariomycetes</taxon>
        <taxon>Sordariomycetidae</taxon>
        <taxon>Cephalothecales</taxon>
        <taxon>Cephalothecaceae</taxon>
        <taxon>Phialemonium</taxon>
    </lineage>
</organism>
<gene>
    <name evidence="13" type="ORF">QBC33DRAFT_275403</name>
</gene>
<dbReference type="AlphaFoldDB" id="A0AAJ0C8H5"/>
<keyword evidence="8" id="KW-0819">tRNA processing</keyword>
<dbReference type="GeneID" id="85306396"/>
<reference evidence="13" key="1">
    <citation type="submission" date="2023-06" db="EMBL/GenBank/DDBJ databases">
        <title>Genome-scale phylogeny and comparative genomics of the fungal order Sordariales.</title>
        <authorList>
            <consortium name="Lawrence Berkeley National Laboratory"/>
            <person name="Hensen N."/>
            <person name="Bonometti L."/>
            <person name="Westerberg I."/>
            <person name="Brannstrom I.O."/>
            <person name="Guillou S."/>
            <person name="Cros-Aarteil S."/>
            <person name="Calhoun S."/>
            <person name="Haridas S."/>
            <person name="Kuo A."/>
            <person name="Mondo S."/>
            <person name="Pangilinan J."/>
            <person name="Riley R."/>
            <person name="Labutti K."/>
            <person name="Andreopoulos B."/>
            <person name="Lipzen A."/>
            <person name="Chen C."/>
            <person name="Yanf M."/>
            <person name="Daum C."/>
            <person name="Ng V."/>
            <person name="Clum A."/>
            <person name="Steindorff A."/>
            <person name="Ohm R."/>
            <person name="Martin F."/>
            <person name="Silar P."/>
            <person name="Natvig D."/>
            <person name="Lalanne C."/>
            <person name="Gautier V."/>
            <person name="Ament-Velasquez S.L."/>
            <person name="Kruys A."/>
            <person name="Hutchinson M.I."/>
            <person name="Powell A.J."/>
            <person name="Barry K."/>
            <person name="Miller A.N."/>
            <person name="Grigoriev I.V."/>
            <person name="Debuchy R."/>
            <person name="Gladieux P."/>
            <person name="Thoren M.H."/>
            <person name="Johannesson H."/>
        </authorList>
    </citation>
    <scope>NUCLEOTIDE SEQUENCE</scope>
    <source>
        <strain evidence="13">8032-3</strain>
    </source>
</reference>
<dbReference type="GO" id="GO:0033588">
    <property type="term" value="C:elongator holoenzyme complex"/>
    <property type="evidence" value="ECO:0007669"/>
    <property type="project" value="InterPro"/>
</dbReference>
<comment type="subcellular location">
    <subcellularLocation>
        <location evidence="2">Cytoplasm</location>
    </subcellularLocation>
    <subcellularLocation>
        <location evidence="1">Nucleus</location>
    </subcellularLocation>
</comment>
<comment type="pathway">
    <text evidence="3">tRNA modification; 5-methoxycarbonylmethyl-2-thiouridine-tRNA biosynthesis.</text>
</comment>
<proteinExistence type="inferred from homology"/>
<evidence type="ECO:0000256" key="5">
    <source>
        <dbReference type="ARBA" id="ARBA00020267"/>
    </source>
</evidence>
<accession>A0AAJ0C8H5</accession>
<protein>
    <recommendedName>
        <fullName evidence="5">Elongator complex protein 2</fullName>
    </recommendedName>
</protein>
<dbReference type="PROSITE" id="PS00678">
    <property type="entry name" value="WD_REPEATS_1"/>
    <property type="match status" value="1"/>
</dbReference>
<evidence type="ECO:0000256" key="2">
    <source>
        <dbReference type="ARBA" id="ARBA00004496"/>
    </source>
</evidence>
<dbReference type="PROSITE" id="PS50294">
    <property type="entry name" value="WD_REPEATS_REGION"/>
    <property type="match status" value="1"/>
</dbReference>
<keyword evidence="14" id="KW-1185">Reference proteome</keyword>
<comment type="similarity">
    <text evidence="4">Belongs to the WD repeat ELP2 family.</text>
</comment>
<dbReference type="InterPro" id="IPR011047">
    <property type="entry name" value="Quinoprotein_ADH-like_sf"/>
</dbReference>
<evidence type="ECO:0000313" key="13">
    <source>
        <dbReference type="EMBL" id="KAK1770599.1"/>
    </source>
</evidence>
<evidence type="ECO:0000256" key="11">
    <source>
        <dbReference type="PROSITE-ProRule" id="PRU00221"/>
    </source>
</evidence>
<evidence type="ECO:0000256" key="12">
    <source>
        <dbReference type="SAM" id="MobiDB-lite"/>
    </source>
</evidence>
<name>A0AAJ0C8H5_9PEZI</name>
<feature type="repeat" description="WD" evidence="11">
    <location>
        <begin position="108"/>
        <end position="155"/>
    </location>
</feature>
<dbReference type="SUPFAM" id="SSF50998">
    <property type="entry name" value="Quinoprotein alcohol dehydrogenase-like"/>
    <property type="match status" value="1"/>
</dbReference>
<feature type="compositionally biased region" description="Basic and acidic residues" evidence="12">
    <location>
        <begin position="551"/>
        <end position="561"/>
    </location>
</feature>
<dbReference type="SUPFAM" id="SSF50978">
    <property type="entry name" value="WD40 repeat-like"/>
    <property type="match status" value="1"/>
</dbReference>
<feature type="region of interest" description="Disordered" evidence="12">
    <location>
        <begin position="526"/>
        <end position="561"/>
    </location>
</feature>
<dbReference type="Proteomes" id="UP001244011">
    <property type="component" value="Unassembled WGS sequence"/>
</dbReference>
<evidence type="ECO:0000256" key="10">
    <source>
        <dbReference type="ARBA" id="ARBA00023242"/>
    </source>
</evidence>
<sequence>MNMGEADVEVDYLSAGANRQTPVADWHHDGTVAFGADWNIALWRPTDSTSRGIRRLLSGHSNTVKAVKFLPQVAGEPFSYLITGADDRCLKLWELDLVTFQGSCVQTVQEHTAAINCIAVLPRAPGPSARCIFASGAADASIKIWEFESSAIKLLQTIKTNPKYFPLAVVLSPLGGNSDEFVLAAAGTRDTVQIYVAESNEAGPEFKLQVTLSGHEGWIRSLDIVPEKEDAESDLLLASASQDKYIRLWRFRRGKALPEISAAGADSPLGSLLSETSPSNKVHRFKIMAGDFSVTFEALLLGHEDWIYSAKWHRGASGKLQLLSASADNSLSIWVADPTSGIWVTNVRLGEITKEKGGTTATGSIGGFWTGLWSPDASSVVTLGRTGSWRSWSYVEERDQWVQNIAVTGHTRAVTGISWARGGRYLLSTSADQTTRLHGKWKGGGGTWHELSRPQIHGYDLNCIDTLNDTSFVSGADEKLMRVFNEPKAVAKLIQRVTGATGTSDVDSLPDAANVPALGLSNKAIDTTTGDPIDGDPATATAARRSAAAPEADHPPFEESLSRHTLWPEVEKLYGHGYEISCLAASHDGRLVASACRASSVNHAVVRLFETRRWTEVRPPLAAHALTATRLRFSPDDAYLLSVGRDRQWAVFERAPLGEGAGGRGEGYADDDADGKRLGYRLLQADPKGHTRMILDAAWAPLREPRVFATAGRDKQVKIWATSSGEEAAKFGLAKVIANEHPVTAIDFSSRSSESGKLILAVGTEAGRIRIMSLQVGRDANVDVVSALELRPELCLPKAVLQLAWRPKRGESEQDNMELAIAGDDSSLRIYIFKNL</sequence>
<evidence type="ECO:0000256" key="9">
    <source>
        <dbReference type="ARBA" id="ARBA00022737"/>
    </source>
</evidence>
<feature type="repeat" description="WD" evidence="11">
    <location>
        <begin position="687"/>
        <end position="730"/>
    </location>
</feature>
<feature type="repeat" description="WD" evidence="11">
    <location>
        <begin position="407"/>
        <end position="437"/>
    </location>
</feature>
<dbReference type="InterPro" id="IPR015943">
    <property type="entry name" value="WD40/YVTN_repeat-like_dom_sf"/>
</dbReference>
<dbReference type="EMBL" id="MU839000">
    <property type="protein sequence ID" value="KAK1770599.1"/>
    <property type="molecule type" value="Genomic_DNA"/>
</dbReference>
<comment type="caution">
    <text evidence="13">The sequence shown here is derived from an EMBL/GenBank/DDBJ whole genome shotgun (WGS) entry which is preliminary data.</text>
</comment>
<dbReference type="Gene3D" id="2.130.10.10">
    <property type="entry name" value="YVTN repeat-like/Quinoprotein amine dehydrogenase"/>
    <property type="match status" value="4"/>
</dbReference>
<dbReference type="InterPro" id="IPR019775">
    <property type="entry name" value="WD40_repeat_CS"/>
</dbReference>
<evidence type="ECO:0000256" key="8">
    <source>
        <dbReference type="ARBA" id="ARBA00022694"/>
    </source>
</evidence>
<dbReference type="InterPro" id="IPR037289">
    <property type="entry name" value="Elp2"/>
</dbReference>
<feature type="repeat" description="WD" evidence="11">
    <location>
        <begin position="300"/>
        <end position="334"/>
    </location>
</feature>
<feature type="compositionally biased region" description="Low complexity" evidence="12">
    <location>
        <begin position="526"/>
        <end position="550"/>
    </location>
</feature>
<feature type="repeat" description="WD" evidence="11">
    <location>
        <begin position="212"/>
        <end position="259"/>
    </location>
</feature>
<feature type="repeat" description="WD" evidence="11">
    <location>
        <begin position="57"/>
        <end position="96"/>
    </location>
</feature>
<dbReference type="Pfam" id="PF00400">
    <property type="entry name" value="WD40"/>
    <property type="match status" value="6"/>
</dbReference>
<evidence type="ECO:0000256" key="7">
    <source>
        <dbReference type="ARBA" id="ARBA00022574"/>
    </source>
</evidence>
<dbReference type="InterPro" id="IPR001680">
    <property type="entry name" value="WD40_rpt"/>
</dbReference>
<dbReference type="RefSeq" id="XP_060286812.1">
    <property type="nucleotide sequence ID" value="XM_060423209.1"/>
</dbReference>
<keyword evidence="6" id="KW-0963">Cytoplasm</keyword>
<dbReference type="GO" id="GO:0005634">
    <property type="term" value="C:nucleus"/>
    <property type="evidence" value="ECO:0007669"/>
    <property type="project" value="UniProtKB-SubCell"/>
</dbReference>
<dbReference type="PANTHER" id="PTHR44111">
    <property type="entry name" value="ELONGATOR COMPLEX PROTEIN 2"/>
    <property type="match status" value="1"/>
</dbReference>
<evidence type="ECO:0000256" key="4">
    <source>
        <dbReference type="ARBA" id="ARBA00005881"/>
    </source>
</evidence>
<dbReference type="InterPro" id="IPR036322">
    <property type="entry name" value="WD40_repeat_dom_sf"/>
</dbReference>
<dbReference type="PROSITE" id="PS50082">
    <property type="entry name" value="WD_REPEATS_2"/>
    <property type="match status" value="6"/>
</dbReference>
<keyword evidence="7 11" id="KW-0853">WD repeat</keyword>
<dbReference type="PANTHER" id="PTHR44111:SF1">
    <property type="entry name" value="ELONGATOR COMPLEX PROTEIN 2"/>
    <property type="match status" value="1"/>
</dbReference>
<evidence type="ECO:0000256" key="3">
    <source>
        <dbReference type="ARBA" id="ARBA00005043"/>
    </source>
</evidence>
<evidence type="ECO:0000313" key="14">
    <source>
        <dbReference type="Proteomes" id="UP001244011"/>
    </source>
</evidence>
<dbReference type="GO" id="GO:0005737">
    <property type="term" value="C:cytoplasm"/>
    <property type="evidence" value="ECO:0007669"/>
    <property type="project" value="UniProtKB-SubCell"/>
</dbReference>
<dbReference type="SMART" id="SM00320">
    <property type="entry name" value="WD40"/>
    <property type="match status" value="12"/>
</dbReference>
<dbReference type="GO" id="GO:0002098">
    <property type="term" value="P:tRNA wobble uridine modification"/>
    <property type="evidence" value="ECO:0007669"/>
    <property type="project" value="InterPro"/>
</dbReference>